<reference evidence="2" key="1">
    <citation type="journal article" date="2020" name="Stud. Mycol.">
        <title>101 Dothideomycetes genomes: a test case for predicting lifestyles and emergence of pathogens.</title>
        <authorList>
            <person name="Haridas S."/>
            <person name="Albert R."/>
            <person name="Binder M."/>
            <person name="Bloem J."/>
            <person name="Labutti K."/>
            <person name="Salamov A."/>
            <person name="Andreopoulos B."/>
            <person name="Baker S."/>
            <person name="Barry K."/>
            <person name="Bills G."/>
            <person name="Bluhm B."/>
            <person name="Cannon C."/>
            <person name="Castanera R."/>
            <person name="Culley D."/>
            <person name="Daum C."/>
            <person name="Ezra D."/>
            <person name="Gonzalez J."/>
            <person name="Henrissat B."/>
            <person name="Kuo A."/>
            <person name="Liang C."/>
            <person name="Lipzen A."/>
            <person name="Lutzoni F."/>
            <person name="Magnuson J."/>
            <person name="Mondo S."/>
            <person name="Nolan M."/>
            <person name="Ohm R."/>
            <person name="Pangilinan J."/>
            <person name="Park H.-J."/>
            <person name="Ramirez L."/>
            <person name="Alfaro M."/>
            <person name="Sun H."/>
            <person name="Tritt A."/>
            <person name="Yoshinaga Y."/>
            <person name="Zwiers L.-H."/>
            <person name="Turgeon B."/>
            <person name="Goodwin S."/>
            <person name="Spatafora J."/>
            <person name="Crous P."/>
            <person name="Grigoriev I."/>
        </authorList>
    </citation>
    <scope>NUCLEOTIDE SEQUENCE</scope>
    <source>
        <strain evidence="2">SCOH1-5</strain>
    </source>
</reference>
<proteinExistence type="predicted"/>
<sequence length="108" mass="11637">MRIRAGGVEYFPVHPFVALNALLLAAQQVYGVALPAQQSTCSDRYGTIARALRHYPLATSYCQKNHLQRPCTTTITARKPTSTVVTVKDVTVTGAGFTTVVTVSITPT</sequence>
<keyword evidence="1" id="KW-0732">Signal</keyword>
<gene>
    <name evidence="2" type="ORF">CERZMDRAFT_87705</name>
</gene>
<keyword evidence="3" id="KW-1185">Reference proteome</keyword>
<organism evidence="2 3">
    <name type="scientific">Cercospora zeae-maydis SCOH1-5</name>
    <dbReference type="NCBI Taxonomy" id="717836"/>
    <lineage>
        <taxon>Eukaryota</taxon>
        <taxon>Fungi</taxon>
        <taxon>Dikarya</taxon>
        <taxon>Ascomycota</taxon>
        <taxon>Pezizomycotina</taxon>
        <taxon>Dothideomycetes</taxon>
        <taxon>Dothideomycetidae</taxon>
        <taxon>Mycosphaerellales</taxon>
        <taxon>Mycosphaerellaceae</taxon>
        <taxon>Cercospora</taxon>
    </lineage>
</organism>
<protein>
    <recommendedName>
        <fullName evidence="4">Secreted protein</fullName>
    </recommendedName>
</protein>
<accession>A0A6A6F4A4</accession>
<evidence type="ECO:0000313" key="3">
    <source>
        <dbReference type="Proteomes" id="UP000799539"/>
    </source>
</evidence>
<dbReference type="AlphaFoldDB" id="A0A6A6F4A4"/>
<evidence type="ECO:0000256" key="1">
    <source>
        <dbReference type="SAM" id="SignalP"/>
    </source>
</evidence>
<evidence type="ECO:0000313" key="2">
    <source>
        <dbReference type="EMBL" id="KAF2208632.1"/>
    </source>
</evidence>
<name>A0A6A6F4A4_9PEZI</name>
<dbReference type="EMBL" id="ML992693">
    <property type="protein sequence ID" value="KAF2208632.1"/>
    <property type="molecule type" value="Genomic_DNA"/>
</dbReference>
<evidence type="ECO:0008006" key="4">
    <source>
        <dbReference type="Google" id="ProtNLM"/>
    </source>
</evidence>
<feature type="signal peptide" evidence="1">
    <location>
        <begin position="1"/>
        <end position="31"/>
    </location>
</feature>
<feature type="chain" id="PRO_5025643329" description="Secreted protein" evidence="1">
    <location>
        <begin position="32"/>
        <end position="108"/>
    </location>
</feature>
<dbReference type="Proteomes" id="UP000799539">
    <property type="component" value="Unassembled WGS sequence"/>
</dbReference>